<gene>
    <name evidence="2" type="ORF">MNB_SV-15-1319</name>
</gene>
<feature type="transmembrane region" description="Helical" evidence="1">
    <location>
        <begin position="166"/>
        <end position="183"/>
    </location>
</feature>
<proteinExistence type="predicted"/>
<dbReference type="Pfam" id="PF04403">
    <property type="entry name" value="PqiA"/>
    <property type="match status" value="1"/>
</dbReference>
<evidence type="ECO:0000313" key="2">
    <source>
        <dbReference type="EMBL" id="SHO80720.1"/>
    </source>
</evidence>
<dbReference type="InterPro" id="IPR007498">
    <property type="entry name" value="PqiA-like"/>
</dbReference>
<keyword evidence="1" id="KW-0472">Membrane</keyword>
<dbReference type="EMBL" id="FRYL01000017">
    <property type="protein sequence ID" value="SHO80720.1"/>
    <property type="molecule type" value="Genomic_DNA"/>
</dbReference>
<dbReference type="AlphaFoldDB" id="A0A1W1EIQ5"/>
<feature type="transmembrane region" description="Helical" evidence="1">
    <location>
        <begin position="87"/>
        <end position="117"/>
    </location>
</feature>
<keyword evidence="1" id="KW-1133">Transmembrane helix</keyword>
<keyword evidence="1" id="KW-0812">Transmembrane</keyword>
<name>A0A1W1EIQ5_9ZZZZ</name>
<feature type="transmembrane region" description="Helical" evidence="1">
    <location>
        <begin position="129"/>
        <end position="154"/>
    </location>
</feature>
<protein>
    <submittedName>
        <fullName evidence="2">Paraquat-inducible protein A</fullName>
    </submittedName>
</protein>
<accession>A0A1W1EIQ5</accession>
<organism evidence="2">
    <name type="scientific">hydrothermal vent metagenome</name>
    <dbReference type="NCBI Taxonomy" id="652676"/>
    <lineage>
        <taxon>unclassified sequences</taxon>
        <taxon>metagenomes</taxon>
        <taxon>ecological metagenomes</taxon>
    </lineage>
</organism>
<reference evidence="2" key="1">
    <citation type="submission" date="2016-10" db="EMBL/GenBank/DDBJ databases">
        <authorList>
            <person name="de Groot N.N."/>
        </authorList>
    </citation>
    <scope>NUCLEOTIDE SEQUENCE</scope>
</reference>
<feature type="transmembrane region" description="Helical" evidence="1">
    <location>
        <begin position="43"/>
        <end position="67"/>
    </location>
</feature>
<evidence type="ECO:0000256" key="1">
    <source>
        <dbReference type="SAM" id="Phobius"/>
    </source>
</evidence>
<sequence>MVICHKCNEVHTIIELSTNLQAHCNRCNAMLYKRSDDKMIDRLLAITISAIIFFIIANSFTIIKIELMDNYENLNILSMLFRLFDMGYYIVAIFITIFIFIVPLLSIFLYLFIAIFLKMKILQEYTKEMLVLISTLRHWNMLDIFLISVLVALVKLIDSFDISLDISFYSLSLFILLDIYIINNIKIFNLWQIYDKAYSEK</sequence>